<evidence type="ECO:0000256" key="2">
    <source>
        <dbReference type="ARBA" id="ARBA00023136"/>
    </source>
</evidence>
<accession>A0AAE0SE71</accession>
<dbReference type="PANTHER" id="PTHR11640:SF164">
    <property type="entry name" value="MAM DOMAIN-CONTAINING GLYCOSYLPHOSPHATIDYLINOSITOL ANCHOR PROTEIN 1"/>
    <property type="match status" value="1"/>
</dbReference>
<evidence type="ECO:0000256" key="3">
    <source>
        <dbReference type="ARBA" id="ARBA00023157"/>
    </source>
</evidence>
<dbReference type="EMBL" id="JAEAOA010001792">
    <property type="protein sequence ID" value="KAK3590375.1"/>
    <property type="molecule type" value="Genomic_DNA"/>
</dbReference>
<reference evidence="7" key="2">
    <citation type="journal article" date="2021" name="Genome Biol. Evol.">
        <title>Developing a high-quality reference genome for a parasitic bivalve with doubly uniparental inheritance (Bivalvia: Unionida).</title>
        <authorList>
            <person name="Smith C.H."/>
        </authorList>
    </citation>
    <scope>NUCLEOTIDE SEQUENCE</scope>
    <source>
        <strain evidence="7">CHS0354</strain>
        <tissue evidence="7">Mantle</tissue>
    </source>
</reference>
<dbReference type="PROSITE" id="PS50835">
    <property type="entry name" value="IG_LIKE"/>
    <property type="match status" value="2"/>
</dbReference>
<dbReference type="InterPro" id="IPR051275">
    <property type="entry name" value="Cell_adhesion_signaling"/>
</dbReference>
<dbReference type="GO" id="GO:0098609">
    <property type="term" value="P:cell-cell adhesion"/>
    <property type="evidence" value="ECO:0007669"/>
    <property type="project" value="TreeGrafter"/>
</dbReference>
<organism evidence="7 8">
    <name type="scientific">Potamilus streckersoni</name>
    <dbReference type="NCBI Taxonomy" id="2493646"/>
    <lineage>
        <taxon>Eukaryota</taxon>
        <taxon>Metazoa</taxon>
        <taxon>Spiralia</taxon>
        <taxon>Lophotrochozoa</taxon>
        <taxon>Mollusca</taxon>
        <taxon>Bivalvia</taxon>
        <taxon>Autobranchia</taxon>
        <taxon>Heteroconchia</taxon>
        <taxon>Palaeoheterodonta</taxon>
        <taxon>Unionida</taxon>
        <taxon>Unionoidea</taxon>
        <taxon>Unionidae</taxon>
        <taxon>Ambleminae</taxon>
        <taxon>Lampsilini</taxon>
        <taxon>Potamilus</taxon>
    </lineage>
</organism>
<dbReference type="InterPro" id="IPR013783">
    <property type="entry name" value="Ig-like_fold"/>
</dbReference>
<dbReference type="InterPro" id="IPR003599">
    <property type="entry name" value="Ig_sub"/>
</dbReference>
<comment type="caution">
    <text evidence="7">The sequence shown here is derived from an EMBL/GenBank/DDBJ whole genome shotgun (WGS) entry which is preliminary data.</text>
</comment>
<dbReference type="Pfam" id="PF13927">
    <property type="entry name" value="Ig_3"/>
    <property type="match status" value="2"/>
</dbReference>
<keyword evidence="5" id="KW-0393">Immunoglobulin domain</keyword>
<dbReference type="CDD" id="cd00096">
    <property type="entry name" value="Ig"/>
    <property type="match status" value="2"/>
</dbReference>
<keyword evidence="3" id="KW-1015">Disulfide bond</keyword>
<reference evidence="7" key="3">
    <citation type="submission" date="2023-05" db="EMBL/GenBank/DDBJ databases">
        <authorList>
            <person name="Smith C.H."/>
        </authorList>
    </citation>
    <scope>NUCLEOTIDE SEQUENCE</scope>
    <source>
        <strain evidence="7">CHS0354</strain>
        <tissue evidence="7">Mantle</tissue>
    </source>
</reference>
<proteinExistence type="predicted"/>
<dbReference type="InterPro" id="IPR036179">
    <property type="entry name" value="Ig-like_dom_sf"/>
</dbReference>
<dbReference type="AlphaFoldDB" id="A0AAE0SE71"/>
<evidence type="ECO:0000313" key="8">
    <source>
        <dbReference type="Proteomes" id="UP001195483"/>
    </source>
</evidence>
<gene>
    <name evidence="7" type="ORF">CHS0354_030029</name>
</gene>
<evidence type="ECO:0000259" key="6">
    <source>
        <dbReference type="PROSITE" id="PS50835"/>
    </source>
</evidence>
<evidence type="ECO:0000313" key="7">
    <source>
        <dbReference type="EMBL" id="KAK3590375.1"/>
    </source>
</evidence>
<feature type="domain" description="Ig-like" evidence="6">
    <location>
        <begin position="49"/>
        <end position="129"/>
    </location>
</feature>
<keyword evidence="4" id="KW-0325">Glycoprotein</keyword>
<evidence type="ECO:0000256" key="5">
    <source>
        <dbReference type="ARBA" id="ARBA00023319"/>
    </source>
</evidence>
<dbReference type="InterPro" id="IPR003598">
    <property type="entry name" value="Ig_sub2"/>
</dbReference>
<name>A0AAE0SE71_9BIVA</name>
<sequence length="338" mass="37885">MSRTFHEKNHHRKDPRAERLPLLFAHYDTQDGASILFRVESLDEFPDGPIISHIGYMETVEGNSFSMTCQVDSNPLPFSVSWTKDNNETFHFNSSVLTIDHVSRYDSGTYKCTAANLIHPSGQFEQSLNDTEEFYLNVQYGAEIINVSILENSTLNENGTATLLCQIDSNPESNISWTKQGTESTLSISVLQSQLILENVQCTDTGNYTCRASNGISDPVEQWIQIYVTCHPRTDIRSPPVTKVYSKLNGNANLTYTVISLPEPTFTWSFIGNGSQNICMSHSAKQDDAGLQSTIKLINLDMNDFGFYKVKAYNSFPPSASEVFELIQVGKQLIFIKS</sequence>
<dbReference type="SMART" id="SM00408">
    <property type="entry name" value="IGc2"/>
    <property type="match status" value="2"/>
</dbReference>
<dbReference type="InterPro" id="IPR007110">
    <property type="entry name" value="Ig-like_dom"/>
</dbReference>
<dbReference type="Proteomes" id="UP001195483">
    <property type="component" value="Unassembled WGS sequence"/>
</dbReference>
<keyword evidence="8" id="KW-1185">Reference proteome</keyword>
<dbReference type="GO" id="GO:0005911">
    <property type="term" value="C:cell-cell junction"/>
    <property type="evidence" value="ECO:0007669"/>
    <property type="project" value="TreeGrafter"/>
</dbReference>
<dbReference type="SUPFAM" id="SSF48726">
    <property type="entry name" value="Immunoglobulin"/>
    <property type="match status" value="3"/>
</dbReference>
<evidence type="ECO:0000256" key="4">
    <source>
        <dbReference type="ARBA" id="ARBA00023180"/>
    </source>
</evidence>
<comment type="subcellular location">
    <subcellularLocation>
        <location evidence="1">Membrane</location>
        <topology evidence="1">Single-pass type I membrane protein</topology>
    </subcellularLocation>
</comment>
<keyword evidence="2" id="KW-0472">Membrane</keyword>
<protein>
    <recommendedName>
        <fullName evidence="6">Ig-like domain-containing protein</fullName>
    </recommendedName>
</protein>
<evidence type="ECO:0000256" key="1">
    <source>
        <dbReference type="ARBA" id="ARBA00004479"/>
    </source>
</evidence>
<dbReference type="SMART" id="SM00409">
    <property type="entry name" value="IG"/>
    <property type="match status" value="3"/>
</dbReference>
<feature type="domain" description="Ig-like" evidence="6">
    <location>
        <begin position="142"/>
        <end position="221"/>
    </location>
</feature>
<dbReference type="GO" id="GO:0050839">
    <property type="term" value="F:cell adhesion molecule binding"/>
    <property type="evidence" value="ECO:0007669"/>
    <property type="project" value="TreeGrafter"/>
</dbReference>
<reference evidence="7" key="1">
    <citation type="journal article" date="2021" name="Genome Biol. Evol.">
        <title>A High-Quality Reference Genome for a Parasitic Bivalve with Doubly Uniparental Inheritance (Bivalvia: Unionida).</title>
        <authorList>
            <person name="Smith C.H."/>
        </authorList>
    </citation>
    <scope>NUCLEOTIDE SEQUENCE</scope>
    <source>
        <strain evidence="7">CHS0354</strain>
    </source>
</reference>
<dbReference type="GO" id="GO:0005886">
    <property type="term" value="C:plasma membrane"/>
    <property type="evidence" value="ECO:0007669"/>
    <property type="project" value="TreeGrafter"/>
</dbReference>
<dbReference type="PANTHER" id="PTHR11640">
    <property type="entry name" value="NEPHRIN"/>
    <property type="match status" value="1"/>
</dbReference>
<dbReference type="Gene3D" id="2.60.40.10">
    <property type="entry name" value="Immunoglobulins"/>
    <property type="match status" value="3"/>
</dbReference>